<dbReference type="Gene3D" id="1.10.443.10">
    <property type="entry name" value="Intergrase catalytic core"/>
    <property type="match status" value="1"/>
</dbReference>
<keyword evidence="2" id="KW-0229">DNA integration</keyword>
<dbReference type="GO" id="GO:0003677">
    <property type="term" value="F:DNA binding"/>
    <property type="evidence" value="ECO:0007669"/>
    <property type="project" value="UniProtKB-KW"/>
</dbReference>
<dbReference type="SUPFAM" id="SSF56349">
    <property type="entry name" value="DNA breaking-rejoining enzymes"/>
    <property type="match status" value="1"/>
</dbReference>
<evidence type="ECO:0000259" key="5">
    <source>
        <dbReference type="PROSITE" id="PS51898"/>
    </source>
</evidence>
<dbReference type="GO" id="GO:0015074">
    <property type="term" value="P:DNA integration"/>
    <property type="evidence" value="ECO:0007669"/>
    <property type="project" value="UniProtKB-KW"/>
</dbReference>
<dbReference type="Gene3D" id="1.10.150.130">
    <property type="match status" value="1"/>
</dbReference>
<dbReference type="AlphaFoldDB" id="A0AA43M9Z1"/>
<dbReference type="Proteomes" id="UP001161160">
    <property type="component" value="Unassembled WGS sequence"/>
</dbReference>
<gene>
    <name evidence="6" type="ORF">M2127_002031</name>
</gene>
<evidence type="ECO:0000313" key="7">
    <source>
        <dbReference type="Proteomes" id="UP001161160"/>
    </source>
</evidence>
<name>A0AA43M9Z1_9BURK</name>
<dbReference type="CDD" id="cd01184">
    <property type="entry name" value="INT_C_like_1"/>
    <property type="match status" value="1"/>
</dbReference>
<evidence type="ECO:0000256" key="2">
    <source>
        <dbReference type="ARBA" id="ARBA00022908"/>
    </source>
</evidence>
<evidence type="ECO:0000256" key="3">
    <source>
        <dbReference type="ARBA" id="ARBA00023125"/>
    </source>
</evidence>
<keyword evidence="3" id="KW-0238">DNA-binding</keyword>
<organism evidence="6 7">
    <name type="scientific">Polynucleobacter sphagniphilus</name>
    <dbReference type="NCBI Taxonomy" id="1743169"/>
    <lineage>
        <taxon>Bacteria</taxon>
        <taxon>Pseudomonadati</taxon>
        <taxon>Pseudomonadota</taxon>
        <taxon>Betaproteobacteria</taxon>
        <taxon>Burkholderiales</taxon>
        <taxon>Burkholderiaceae</taxon>
        <taxon>Polynucleobacter</taxon>
    </lineage>
</organism>
<dbReference type="EMBL" id="JARXYA010000011">
    <property type="protein sequence ID" value="MDH6504705.1"/>
    <property type="molecule type" value="Genomic_DNA"/>
</dbReference>
<reference evidence="6" key="1">
    <citation type="submission" date="2023-04" db="EMBL/GenBank/DDBJ databases">
        <title>Genome Encyclopedia of Bacteria and Archaea VI: Functional Genomics of Type Strains.</title>
        <authorList>
            <person name="Whitman W."/>
        </authorList>
    </citation>
    <scope>NUCLEOTIDE SEQUENCE</scope>
    <source>
        <strain evidence="6">Enz.4-51</strain>
    </source>
</reference>
<dbReference type="InterPro" id="IPR013762">
    <property type="entry name" value="Integrase-like_cat_sf"/>
</dbReference>
<dbReference type="InterPro" id="IPR010998">
    <property type="entry name" value="Integrase_recombinase_N"/>
</dbReference>
<protein>
    <submittedName>
        <fullName evidence="6">Integrase</fullName>
    </submittedName>
</protein>
<evidence type="ECO:0000313" key="6">
    <source>
        <dbReference type="EMBL" id="MDH6504705.1"/>
    </source>
</evidence>
<dbReference type="InterPro" id="IPR002104">
    <property type="entry name" value="Integrase_catalytic"/>
</dbReference>
<dbReference type="Pfam" id="PF00589">
    <property type="entry name" value="Phage_integrase"/>
    <property type="match status" value="1"/>
</dbReference>
<dbReference type="InterPro" id="IPR050090">
    <property type="entry name" value="Tyrosine_recombinase_XerCD"/>
</dbReference>
<comment type="caution">
    <text evidence="6">The sequence shown here is derived from an EMBL/GenBank/DDBJ whole genome shotgun (WGS) entry which is preliminary data.</text>
</comment>
<keyword evidence="4" id="KW-0233">DNA recombination</keyword>
<sequence>MAVNIGVFLRKNRYYLRVMLPNEHPLHAHYKSGKVVVSLKGNSFREAQLEANLKRAEILSNQFVIPEAKRQGFDASITDKCYLRDVFDRWIKSQTRSHDSINACKRSLALYEEFTLNPYIKDLTRAQGDGFRSWLQRPDRQTSSKTARDRLVWVQSLLNYATVELELLTKNPWQGINLKYSTTQRRRPWTEDELRTLFSSEVFTKGKALKDWRAGGEAAYWLPILGLYTGARISELTQLRCSDIKTDSDIPYIEITNDGINQKLKTAASNRKIPVHSLLIKLGFMEYVQRIQLGNHDSLWPKLPMRTNKAGGYFSNWFGEYRGKIGLIGYPDFHCFRHTVRTRLLEADIKEQLIDMIVGHEIQGSTGAKVYSHRTLATLRDAIEKLKFSSPEELLQLKP</sequence>
<feature type="domain" description="Tyr recombinase" evidence="5">
    <location>
        <begin position="184"/>
        <end position="384"/>
    </location>
</feature>
<dbReference type="RefSeq" id="WP_280756957.1">
    <property type="nucleotide sequence ID" value="NZ_JARXXW010000011.1"/>
</dbReference>
<comment type="similarity">
    <text evidence="1">Belongs to the 'phage' integrase family.</text>
</comment>
<dbReference type="PROSITE" id="PS51898">
    <property type="entry name" value="TYR_RECOMBINASE"/>
    <property type="match status" value="1"/>
</dbReference>
<dbReference type="PANTHER" id="PTHR30349:SF41">
    <property type="entry name" value="INTEGRASE_RECOMBINASE PROTEIN MJ0367-RELATED"/>
    <property type="match status" value="1"/>
</dbReference>
<evidence type="ECO:0000256" key="4">
    <source>
        <dbReference type="ARBA" id="ARBA00023172"/>
    </source>
</evidence>
<keyword evidence="7" id="KW-1185">Reference proteome</keyword>
<dbReference type="InterPro" id="IPR011010">
    <property type="entry name" value="DNA_brk_join_enz"/>
</dbReference>
<accession>A0AA43M9Z1</accession>
<dbReference type="GO" id="GO:0006310">
    <property type="term" value="P:DNA recombination"/>
    <property type="evidence" value="ECO:0007669"/>
    <property type="project" value="UniProtKB-KW"/>
</dbReference>
<dbReference type="PANTHER" id="PTHR30349">
    <property type="entry name" value="PHAGE INTEGRASE-RELATED"/>
    <property type="match status" value="1"/>
</dbReference>
<evidence type="ECO:0000256" key="1">
    <source>
        <dbReference type="ARBA" id="ARBA00008857"/>
    </source>
</evidence>
<proteinExistence type="inferred from homology"/>